<evidence type="ECO:0000256" key="5">
    <source>
        <dbReference type="ARBA" id="ARBA00022502"/>
    </source>
</evidence>
<dbReference type="AlphaFoldDB" id="A0A5N7CDU8"/>
<gene>
    <name evidence="13" type="ORF">BDV23DRAFT_61094</name>
</gene>
<protein>
    <recommendedName>
        <fullName evidence="4 12">GPI mannosyltransferase 2</fullName>
        <ecNumber evidence="12">2.4.1.-</ecNumber>
    </recommendedName>
</protein>
<evidence type="ECO:0000256" key="11">
    <source>
        <dbReference type="ARBA" id="ARBA00023136"/>
    </source>
</evidence>
<keyword evidence="11" id="KW-0472">Membrane</keyword>
<dbReference type="PANTHER" id="PTHR12468">
    <property type="entry name" value="GPI MANNOSYLTRANSFERASE 2"/>
    <property type="match status" value="1"/>
</dbReference>
<evidence type="ECO:0000256" key="1">
    <source>
        <dbReference type="ARBA" id="ARBA00004477"/>
    </source>
</evidence>
<dbReference type="GO" id="GO:0004376">
    <property type="term" value="F:GPI mannosyltransferase activity"/>
    <property type="evidence" value="ECO:0007669"/>
    <property type="project" value="InterPro"/>
</dbReference>
<dbReference type="UniPathway" id="UPA00196"/>
<dbReference type="Pfam" id="PF04188">
    <property type="entry name" value="Mannosyl_trans2"/>
    <property type="match status" value="1"/>
</dbReference>
<comment type="pathway">
    <text evidence="2 12">Glycolipid biosynthesis; glycosylphosphatidylinositol-anchor biosynthesis.</text>
</comment>
<dbReference type="GO" id="GO:0031501">
    <property type="term" value="C:mannosyltransferase complex"/>
    <property type="evidence" value="ECO:0007669"/>
    <property type="project" value="TreeGrafter"/>
</dbReference>
<evidence type="ECO:0000256" key="2">
    <source>
        <dbReference type="ARBA" id="ARBA00004687"/>
    </source>
</evidence>
<evidence type="ECO:0000256" key="10">
    <source>
        <dbReference type="ARBA" id="ARBA00022989"/>
    </source>
</evidence>
<evidence type="ECO:0000256" key="12">
    <source>
        <dbReference type="RuleBase" id="RU363112"/>
    </source>
</evidence>
<evidence type="ECO:0000256" key="4">
    <source>
        <dbReference type="ARBA" id="ARBA00013795"/>
    </source>
</evidence>
<reference evidence="13" key="1">
    <citation type="submission" date="2019-04" db="EMBL/GenBank/DDBJ databases">
        <title>Friends and foes A comparative genomics studyof 23 Aspergillus species from section Flavi.</title>
        <authorList>
            <consortium name="DOE Joint Genome Institute"/>
            <person name="Kjaerbolling I."/>
            <person name="Vesth T."/>
            <person name="Frisvad J.C."/>
            <person name="Nybo J.L."/>
            <person name="Theobald S."/>
            <person name="Kildgaard S."/>
            <person name="Isbrandt T."/>
            <person name="Kuo A."/>
            <person name="Sato A."/>
            <person name="Lyhne E.K."/>
            <person name="Kogle M.E."/>
            <person name="Wiebenga A."/>
            <person name="Kun R.S."/>
            <person name="Lubbers R.J."/>
            <person name="Makela M.R."/>
            <person name="Barry K."/>
            <person name="Chovatia M."/>
            <person name="Clum A."/>
            <person name="Daum C."/>
            <person name="Haridas S."/>
            <person name="He G."/>
            <person name="LaButti K."/>
            <person name="Lipzen A."/>
            <person name="Mondo S."/>
            <person name="Riley R."/>
            <person name="Salamov A."/>
            <person name="Simmons B.A."/>
            <person name="Magnuson J.K."/>
            <person name="Henrissat B."/>
            <person name="Mortensen U.H."/>
            <person name="Larsen T.O."/>
            <person name="Devries R.P."/>
            <person name="Grigoriev I.V."/>
            <person name="Machida M."/>
            <person name="Baker S.E."/>
            <person name="Andersen M.R."/>
        </authorList>
    </citation>
    <scope>NUCLEOTIDE SEQUENCE [LARGE SCALE GENOMIC DNA]</scope>
    <source>
        <strain evidence="13">IBT 14317</strain>
    </source>
</reference>
<name>A0A5N7CDU8_PETAA</name>
<keyword evidence="5 12" id="KW-0337">GPI-anchor biosynthesis</keyword>
<evidence type="ECO:0000256" key="7">
    <source>
        <dbReference type="ARBA" id="ARBA00022679"/>
    </source>
</evidence>
<keyword evidence="8" id="KW-0812">Transmembrane</keyword>
<comment type="function">
    <text evidence="12">Mannosyltransferase involved in glycosylphosphatidylinositol-anchor biosynthesis.</text>
</comment>
<comment type="subcellular location">
    <subcellularLocation>
        <location evidence="1 12">Endoplasmic reticulum membrane</location>
        <topology evidence="1 12">Multi-pass membrane protein</topology>
    </subcellularLocation>
</comment>
<dbReference type="GO" id="GO:0000009">
    <property type="term" value="F:alpha-1,6-mannosyltransferase activity"/>
    <property type="evidence" value="ECO:0007669"/>
    <property type="project" value="InterPro"/>
</dbReference>
<dbReference type="GO" id="GO:0006506">
    <property type="term" value="P:GPI anchor biosynthetic process"/>
    <property type="evidence" value="ECO:0007669"/>
    <property type="project" value="UniProtKB-UniPathway"/>
</dbReference>
<proteinExistence type="inferred from homology"/>
<keyword evidence="10" id="KW-1133">Transmembrane helix</keyword>
<dbReference type="InterPro" id="IPR007315">
    <property type="entry name" value="PIG-V/Gpi18"/>
</dbReference>
<evidence type="ECO:0000313" key="13">
    <source>
        <dbReference type="EMBL" id="KAE8392109.1"/>
    </source>
</evidence>
<keyword evidence="6 12" id="KW-0328">Glycosyltransferase</keyword>
<evidence type="ECO:0000256" key="9">
    <source>
        <dbReference type="ARBA" id="ARBA00022824"/>
    </source>
</evidence>
<dbReference type="OrthoDB" id="10252502at2759"/>
<dbReference type="EMBL" id="ML735240">
    <property type="protein sequence ID" value="KAE8392109.1"/>
    <property type="molecule type" value="Genomic_DNA"/>
</dbReference>
<dbReference type="GO" id="GO:0005789">
    <property type="term" value="C:endoplasmic reticulum membrane"/>
    <property type="evidence" value="ECO:0007669"/>
    <property type="project" value="UniProtKB-SubCell"/>
</dbReference>
<accession>A0A5N7CDU8</accession>
<sequence length="137" mass="14887">MTMFLNRNGPLAMATPNPCLPNLSLPRLNGSGGVTKVALVAIALSHLTHYLSVLALYRLSINVFDHGNTSGKLTSFLSSSLHIICPAGAFLSAPYGESLFSFLNITGFYIYSSSLLDLKSGMWDFYGTGRLRIYLFS</sequence>
<evidence type="ECO:0000256" key="8">
    <source>
        <dbReference type="ARBA" id="ARBA00022692"/>
    </source>
</evidence>
<evidence type="ECO:0000256" key="3">
    <source>
        <dbReference type="ARBA" id="ARBA00008698"/>
    </source>
</evidence>
<dbReference type="PANTHER" id="PTHR12468:SF2">
    <property type="entry name" value="GPI MANNOSYLTRANSFERASE 2"/>
    <property type="match status" value="1"/>
</dbReference>
<keyword evidence="7 12" id="KW-0808">Transferase</keyword>
<keyword evidence="9 12" id="KW-0256">Endoplasmic reticulum</keyword>
<evidence type="ECO:0000256" key="6">
    <source>
        <dbReference type="ARBA" id="ARBA00022676"/>
    </source>
</evidence>
<dbReference type="EC" id="2.4.1.-" evidence="12"/>
<organism evidence="13">
    <name type="scientific">Petromyces alliaceus</name>
    <name type="common">Aspergillus alliaceus</name>
    <dbReference type="NCBI Taxonomy" id="209559"/>
    <lineage>
        <taxon>Eukaryota</taxon>
        <taxon>Fungi</taxon>
        <taxon>Dikarya</taxon>
        <taxon>Ascomycota</taxon>
        <taxon>Pezizomycotina</taxon>
        <taxon>Eurotiomycetes</taxon>
        <taxon>Eurotiomycetidae</taxon>
        <taxon>Eurotiales</taxon>
        <taxon>Aspergillaceae</taxon>
        <taxon>Aspergillus</taxon>
        <taxon>Aspergillus subgen. Circumdati</taxon>
    </lineage>
</organism>
<comment type="similarity">
    <text evidence="3 12">Belongs to the PIGV family.</text>
</comment>
<dbReference type="Proteomes" id="UP000326877">
    <property type="component" value="Unassembled WGS sequence"/>
</dbReference>